<dbReference type="PANTHER" id="PTHR48107:SF7">
    <property type="entry name" value="RE15974P"/>
    <property type="match status" value="1"/>
</dbReference>
<dbReference type="GO" id="GO:0016614">
    <property type="term" value="F:oxidoreductase activity, acting on CH-OH group of donors"/>
    <property type="evidence" value="ECO:0007669"/>
    <property type="project" value="UniProtKB-ARBA"/>
</dbReference>
<dbReference type="EMBL" id="ML120478">
    <property type="protein sequence ID" value="RPA92216.1"/>
    <property type="molecule type" value="Genomic_DNA"/>
</dbReference>
<name>A0A3N4J228_9PEZI</name>
<gene>
    <name evidence="5" type="ORF">L873DRAFT_1817982</name>
</gene>
<dbReference type="STRING" id="1336337.A0A3N4J228"/>
<dbReference type="FunFam" id="3.40.50.720:FF:000084">
    <property type="entry name" value="Short-chain dehydrogenase reductase"/>
    <property type="match status" value="1"/>
</dbReference>
<evidence type="ECO:0000256" key="3">
    <source>
        <dbReference type="ARBA" id="ARBA00023002"/>
    </source>
</evidence>
<evidence type="ECO:0000313" key="6">
    <source>
        <dbReference type="Proteomes" id="UP000276215"/>
    </source>
</evidence>
<feature type="domain" description="Ketoreductase" evidence="4">
    <location>
        <begin position="6"/>
        <end position="184"/>
    </location>
</feature>
<dbReference type="PRINTS" id="PR00081">
    <property type="entry name" value="GDHRDH"/>
</dbReference>
<evidence type="ECO:0000259" key="4">
    <source>
        <dbReference type="SMART" id="SM00822"/>
    </source>
</evidence>
<dbReference type="AlphaFoldDB" id="A0A3N4J228"/>
<organism evidence="5 6">
    <name type="scientific">Choiromyces venosus 120613-1</name>
    <dbReference type="NCBI Taxonomy" id="1336337"/>
    <lineage>
        <taxon>Eukaryota</taxon>
        <taxon>Fungi</taxon>
        <taxon>Dikarya</taxon>
        <taxon>Ascomycota</taxon>
        <taxon>Pezizomycotina</taxon>
        <taxon>Pezizomycetes</taxon>
        <taxon>Pezizales</taxon>
        <taxon>Tuberaceae</taxon>
        <taxon>Choiromyces</taxon>
    </lineage>
</organism>
<comment type="similarity">
    <text evidence="1">Belongs to the short-chain dehydrogenases/reductases (SDR) family.</text>
</comment>
<dbReference type="SUPFAM" id="SSF51735">
    <property type="entry name" value="NAD(P)-binding Rossmann-fold domains"/>
    <property type="match status" value="1"/>
</dbReference>
<proteinExistence type="inferred from homology"/>
<dbReference type="PRINTS" id="PR00080">
    <property type="entry name" value="SDRFAMILY"/>
</dbReference>
<dbReference type="Pfam" id="PF13561">
    <property type="entry name" value="adh_short_C2"/>
    <property type="match status" value="1"/>
</dbReference>
<dbReference type="PANTHER" id="PTHR48107">
    <property type="entry name" value="NADPH-DEPENDENT ALDEHYDE REDUCTASE-LIKE PROTEIN, CHLOROPLASTIC-RELATED"/>
    <property type="match status" value="1"/>
</dbReference>
<accession>A0A3N4J228</accession>
<dbReference type="Proteomes" id="UP000276215">
    <property type="component" value="Unassembled WGS sequence"/>
</dbReference>
<evidence type="ECO:0000313" key="5">
    <source>
        <dbReference type="EMBL" id="RPA92216.1"/>
    </source>
</evidence>
<dbReference type="SMART" id="SM00822">
    <property type="entry name" value="PKS_KR"/>
    <property type="match status" value="1"/>
</dbReference>
<keyword evidence="2" id="KW-0521">NADP</keyword>
<dbReference type="InterPro" id="IPR002347">
    <property type="entry name" value="SDR_fam"/>
</dbReference>
<protein>
    <submittedName>
        <fullName evidence="5">NAD(P)-binding protein</fullName>
    </submittedName>
</protein>
<evidence type="ECO:0000256" key="1">
    <source>
        <dbReference type="ARBA" id="ARBA00006484"/>
    </source>
</evidence>
<dbReference type="Gene3D" id="3.40.50.720">
    <property type="entry name" value="NAD(P)-binding Rossmann-like Domain"/>
    <property type="match status" value="1"/>
</dbReference>
<reference evidence="5 6" key="1">
    <citation type="journal article" date="2018" name="Nat. Ecol. Evol.">
        <title>Pezizomycetes genomes reveal the molecular basis of ectomycorrhizal truffle lifestyle.</title>
        <authorList>
            <person name="Murat C."/>
            <person name="Payen T."/>
            <person name="Noel B."/>
            <person name="Kuo A."/>
            <person name="Morin E."/>
            <person name="Chen J."/>
            <person name="Kohler A."/>
            <person name="Krizsan K."/>
            <person name="Balestrini R."/>
            <person name="Da Silva C."/>
            <person name="Montanini B."/>
            <person name="Hainaut M."/>
            <person name="Levati E."/>
            <person name="Barry K.W."/>
            <person name="Belfiori B."/>
            <person name="Cichocki N."/>
            <person name="Clum A."/>
            <person name="Dockter R.B."/>
            <person name="Fauchery L."/>
            <person name="Guy J."/>
            <person name="Iotti M."/>
            <person name="Le Tacon F."/>
            <person name="Lindquist E.A."/>
            <person name="Lipzen A."/>
            <person name="Malagnac F."/>
            <person name="Mello A."/>
            <person name="Molinier V."/>
            <person name="Miyauchi S."/>
            <person name="Poulain J."/>
            <person name="Riccioni C."/>
            <person name="Rubini A."/>
            <person name="Sitrit Y."/>
            <person name="Splivallo R."/>
            <person name="Traeger S."/>
            <person name="Wang M."/>
            <person name="Zifcakova L."/>
            <person name="Wipf D."/>
            <person name="Zambonelli A."/>
            <person name="Paolocci F."/>
            <person name="Nowrousian M."/>
            <person name="Ottonello S."/>
            <person name="Baldrian P."/>
            <person name="Spatafora J.W."/>
            <person name="Henrissat B."/>
            <person name="Nagy L.G."/>
            <person name="Aury J.M."/>
            <person name="Wincker P."/>
            <person name="Grigoriev I.V."/>
            <person name="Bonfante P."/>
            <person name="Martin F.M."/>
        </authorList>
    </citation>
    <scope>NUCLEOTIDE SEQUENCE [LARGE SCALE GENOMIC DNA]</scope>
    <source>
        <strain evidence="5 6">120613-1</strain>
    </source>
</reference>
<dbReference type="OrthoDB" id="47007at2759"/>
<evidence type="ECO:0000256" key="2">
    <source>
        <dbReference type="ARBA" id="ARBA00022857"/>
    </source>
</evidence>
<dbReference type="InterPro" id="IPR036291">
    <property type="entry name" value="NAD(P)-bd_dom_sf"/>
</dbReference>
<dbReference type="InterPro" id="IPR057326">
    <property type="entry name" value="KR_dom"/>
</dbReference>
<keyword evidence="6" id="KW-1185">Reference proteome</keyword>
<sequence length="245" mass="25492">MSLTNKVALITGATKGIGKSIAQHLSAQGATVVLNYNHDTAAANSLLSNLPATATHLIQADVSSITACQSLINETIQKFSRIDILILNAGILPNKDLAGTTEEDFDRCFGVNVKGPYFLAQAAVPHMSAGGRVIFFSSSLTAASSVAPGYLLYLSTKGAIEQMTRVLAKDLGRRGITVNCVSPGPTGTELFYAGKSQAVVDTIASLTPANRIGRPEEIADVVGFLAGEGSAWVNGQNIRVNGGMA</sequence>
<keyword evidence="3" id="KW-0560">Oxidoreductase</keyword>